<dbReference type="OrthoDB" id="9760324at2"/>
<dbReference type="PANTHER" id="PTHR33434:SF4">
    <property type="entry name" value="PHOSPHATASE PROTEIN"/>
    <property type="match status" value="1"/>
</dbReference>
<dbReference type="Proteomes" id="UP000009072">
    <property type="component" value="Chromosome"/>
</dbReference>
<dbReference type="InterPro" id="IPR033470">
    <property type="entry name" value="FakA-like_C"/>
</dbReference>
<keyword evidence="2" id="KW-0418">Kinase</keyword>
<dbReference type="InterPro" id="IPR036117">
    <property type="entry name" value="DhaL_dom_sf"/>
</dbReference>
<dbReference type="PROSITE" id="PS51480">
    <property type="entry name" value="DHAL"/>
    <property type="match status" value="1"/>
</dbReference>
<dbReference type="SMART" id="SM01120">
    <property type="entry name" value="Dak2"/>
    <property type="match status" value="1"/>
</dbReference>
<keyword evidence="2" id="KW-0808">Transferase</keyword>
<dbReference type="RefSeq" id="WP_011264933.1">
    <property type="nucleotide sequence ID" value="NC_006908.1"/>
</dbReference>
<evidence type="ECO:0000259" key="1">
    <source>
        <dbReference type="PROSITE" id="PS51480"/>
    </source>
</evidence>
<proteinExistence type="predicted"/>
<accession>Q6KHN1</accession>
<dbReference type="EMBL" id="AE017308">
    <property type="protein sequence ID" value="AAT27899.1"/>
    <property type="molecule type" value="Genomic_DNA"/>
</dbReference>
<dbReference type="Gene3D" id="1.25.40.340">
    <property type="match status" value="1"/>
</dbReference>
<dbReference type="Pfam" id="PF21645">
    <property type="entry name" value="FakA-like_M"/>
    <property type="match status" value="1"/>
</dbReference>
<dbReference type="PANTHER" id="PTHR33434">
    <property type="entry name" value="DEGV DOMAIN-CONTAINING PROTEIN DR_1986-RELATED"/>
    <property type="match status" value="1"/>
</dbReference>
<evidence type="ECO:0000313" key="3">
    <source>
        <dbReference type="Proteomes" id="UP000009072"/>
    </source>
</evidence>
<dbReference type="eggNOG" id="COG1461">
    <property type="taxonomic scope" value="Bacteria"/>
</dbReference>
<organism evidence="2 3">
    <name type="scientific">Mycoplasma mobile (strain ATCC 43663 / 163K / NCTC 11711)</name>
    <name type="common">Mesomycoplasma mobile</name>
    <dbReference type="NCBI Taxonomy" id="267748"/>
    <lineage>
        <taxon>Bacteria</taxon>
        <taxon>Bacillati</taxon>
        <taxon>Mycoplasmatota</taxon>
        <taxon>Mycoplasmoidales</taxon>
        <taxon>Metamycoplasmataceae</taxon>
        <taxon>Mesomycoplasma</taxon>
    </lineage>
</organism>
<dbReference type="SUPFAM" id="SSF101473">
    <property type="entry name" value="DhaL-like"/>
    <property type="match status" value="1"/>
</dbReference>
<dbReference type="Pfam" id="PF13684">
    <property type="entry name" value="FakA-like_C"/>
    <property type="match status" value="1"/>
</dbReference>
<dbReference type="SMART" id="SM01121">
    <property type="entry name" value="Dak1_2"/>
    <property type="match status" value="1"/>
</dbReference>
<dbReference type="STRING" id="267748.MMOB4130"/>
<keyword evidence="3" id="KW-1185">Reference proteome</keyword>
<dbReference type="InterPro" id="IPR050270">
    <property type="entry name" value="DegV_domain_contain"/>
</dbReference>
<dbReference type="AlphaFoldDB" id="Q6KHN1"/>
<dbReference type="InterPro" id="IPR019986">
    <property type="entry name" value="YloV-like"/>
</dbReference>
<name>Q6KHN1_MYCM1</name>
<reference evidence="2 3" key="1">
    <citation type="journal article" date="2004" name="Genome Res.">
        <title>The complete genome and proteome of Mycoplasma mobile.</title>
        <authorList>
            <person name="Jaffe J.D."/>
            <person name="Stange-Thomann N."/>
            <person name="Smith C."/>
            <person name="DeCaprio D."/>
            <person name="Fisher S."/>
            <person name="Butler J."/>
            <person name="Calvo S."/>
            <person name="Elkins T."/>
            <person name="FitzGerald M.G."/>
            <person name="Hafez N."/>
            <person name="Kodira C.D."/>
            <person name="Major J."/>
            <person name="Wang S."/>
            <person name="Wilkinson J."/>
            <person name="Nicol R."/>
            <person name="Nusbaum C."/>
            <person name="Birren B."/>
            <person name="Berg H.C."/>
            <person name="Church G.M."/>
        </authorList>
    </citation>
    <scope>NUCLEOTIDE SEQUENCE [LARGE SCALE GENOMIC DNA]</scope>
    <source>
        <strain evidence="3">ATCC 43663 / 163K / NCTC 11711</strain>
    </source>
</reference>
<dbReference type="GO" id="GO:0006071">
    <property type="term" value="P:glycerol metabolic process"/>
    <property type="evidence" value="ECO:0007669"/>
    <property type="project" value="InterPro"/>
</dbReference>
<dbReference type="InterPro" id="IPR004007">
    <property type="entry name" value="DhaL_dom"/>
</dbReference>
<dbReference type="GO" id="GO:0004371">
    <property type="term" value="F:glycerone kinase activity"/>
    <property type="evidence" value="ECO:0007669"/>
    <property type="project" value="InterPro"/>
</dbReference>
<dbReference type="Pfam" id="PF02734">
    <property type="entry name" value="Dak2"/>
    <property type="match status" value="1"/>
</dbReference>
<dbReference type="HOGENOM" id="CLU_017496_1_0_14"/>
<dbReference type="KEGG" id="mmo:MMOB4130"/>
<evidence type="ECO:0000313" key="2">
    <source>
        <dbReference type="EMBL" id="AAT27899.1"/>
    </source>
</evidence>
<dbReference type="InterPro" id="IPR048394">
    <property type="entry name" value="FakA-like_M"/>
</dbReference>
<dbReference type="NCBIfam" id="TIGR03599">
    <property type="entry name" value="YloV"/>
    <property type="match status" value="1"/>
</dbReference>
<gene>
    <name evidence="2" type="ordered locus">MMOB4130</name>
</gene>
<feature type="domain" description="DhaL" evidence="1">
    <location>
        <begin position="7"/>
        <end position="197"/>
    </location>
</feature>
<protein>
    <submittedName>
        <fullName evidence="2">Predicted kinase</fullName>
    </submittedName>
</protein>
<sequence>MEKITSEIWSKALVSGANNLINKKNWIDSLNVFPVPDGDTGSNMSNTIKSGVKDLGNESTIGEVSKKIARGMLLGARGNSGVILSQIFQGFAKSFENKIEINAFELVAGFEKAKEYAYKSVLNPVEGTILTVIKDVSEALTKHVTPAMNNKEIIALAYKNARKSCDNTPNLLPILKEVGVNDSGGEGLVLVIEGMLKYLEGNPVSFLDVPVDPNIEAFISNTEIFDGEFGYCTEFLLDLEKTKKFNKENFISHIEKLGTSLVVVQNEALVKVHIHTLKPGKVFNYAQKYGEFLKLKSENMTEQTKENRENQKQHQIANSSLVKNPSGLISCNTGQGLIHIMKENGCDFIIEAGQSSNPSAGDFIEAIKQVNSDNIFILPNNSNIILAAQQAAQIVTDKNVYVVPTKTQMEGISAIFNFNKELDFEDNKEEMEDAIDSTKTGEVTIAVKTTKINDVKVTKGEFIGLANRKVVISNKSLIKTAKKVIDKIISEDAEIATIYYGAEVSEIDAKDLKNYVESKYDIESKVEYGGQPLYHFYISVEE</sequence>